<feature type="region of interest" description="Disordered" evidence="1">
    <location>
        <begin position="1"/>
        <end position="29"/>
    </location>
</feature>
<dbReference type="EMBL" id="BLLK01000055">
    <property type="protein sequence ID" value="GFH56677.1"/>
    <property type="molecule type" value="Genomic_DNA"/>
</dbReference>
<dbReference type="AlphaFoldDB" id="A0AAD3D346"/>
<accession>A0AAD3D346</accession>
<dbReference type="Proteomes" id="UP001054902">
    <property type="component" value="Unassembled WGS sequence"/>
</dbReference>
<reference evidence="3 4" key="1">
    <citation type="journal article" date="2021" name="Sci. Rep.">
        <title>The genome of the diatom Chaetoceros tenuissimus carries an ancient integrated fragment of an extant virus.</title>
        <authorList>
            <person name="Hongo Y."/>
            <person name="Kimura K."/>
            <person name="Takaki Y."/>
            <person name="Yoshida Y."/>
            <person name="Baba S."/>
            <person name="Kobayashi G."/>
            <person name="Nagasaki K."/>
            <person name="Hano T."/>
            <person name="Tomaru Y."/>
        </authorList>
    </citation>
    <scope>NUCLEOTIDE SEQUENCE [LARGE SCALE GENOMIC DNA]</scope>
    <source>
        <strain evidence="3 4">NIES-3715</strain>
    </source>
</reference>
<name>A0AAD3D346_9STRA</name>
<keyword evidence="4" id="KW-1185">Reference proteome</keyword>
<feature type="compositionally biased region" description="Basic and acidic residues" evidence="1">
    <location>
        <begin position="1"/>
        <end position="19"/>
    </location>
</feature>
<evidence type="ECO:0000256" key="1">
    <source>
        <dbReference type="SAM" id="MobiDB-lite"/>
    </source>
</evidence>
<feature type="transmembrane region" description="Helical" evidence="2">
    <location>
        <begin position="240"/>
        <end position="263"/>
    </location>
</feature>
<keyword evidence="2" id="KW-0472">Membrane</keyword>
<feature type="transmembrane region" description="Helical" evidence="2">
    <location>
        <begin position="207"/>
        <end position="228"/>
    </location>
</feature>
<keyword evidence="2" id="KW-1133">Transmembrane helix</keyword>
<evidence type="ECO:0000313" key="3">
    <source>
        <dbReference type="EMBL" id="GFH56677.1"/>
    </source>
</evidence>
<feature type="transmembrane region" description="Helical" evidence="2">
    <location>
        <begin position="106"/>
        <end position="124"/>
    </location>
</feature>
<protein>
    <submittedName>
        <fullName evidence="3">Uncharacterized protein</fullName>
    </submittedName>
</protein>
<proteinExistence type="predicted"/>
<feature type="transmembrane region" description="Helical" evidence="2">
    <location>
        <begin position="40"/>
        <end position="63"/>
    </location>
</feature>
<sequence length="339" mass="38949">MEQETASKCDADKLEDEAQHSMPTSISSNRHETKHKCTSMFYCILLVTTFALIAFLEILNAIYYKKGFWVDLLGIDNVGNVDSWCEAVDADKYRFIMEPANARSDYFFLLIGAVIFSFGVQDYIGNSCMDPDTKNVRDDERSFMQINEEEAIQVENEGSERQVKNCILLFPHISIFNGIFNILHGLGSFFYHSCQCSTWFGGRADGAGMLAVTSFPMLYTMVQLFCSFENAEMHEKSKKDVALSWLPPLGQFILWILAIIGMIDSSPAFESINVISFICIMGTWLYFKRWYNHKNKSKRHLKIWMIFLSLVIFAIAFGVWNLDMKKIWCPNGPSYNCYK</sequence>
<feature type="transmembrane region" description="Helical" evidence="2">
    <location>
        <begin position="303"/>
        <end position="322"/>
    </location>
</feature>
<keyword evidence="2" id="KW-0812">Transmembrane</keyword>
<feature type="transmembrane region" description="Helical" evidence="2">
    <location>
        <begin position="166"/>
        <end position="187"/>
    </location>
</feature>
<gene>
    <name evidence="3" type="ORF">CTEN210_13153</name>
</gene>
<comment type="caution">
    <text evidence="3">The sequence shown here is derived from an EMBL/GenBank/DDBJ whole genome shotgun (WGS) entry which is preliminary data.</text>
</comment>
<feature type="transmembrane region" description="Helical" evidence="2">
    <location>
        <begin position="269"/>
        <end position="287"/>
    </location>
</feature>
<evidence type="ECO:0000313" key="4">
    <source>
        <dbReference type="Proteomes" id="UP001054902"/>
    </source>
</evidence>
<evidence type="ECO:0000256" key="2">
    <source>
        <dbReference type="SAM" id="Phobius"/>
    </source>
</evidence>
<organism evidence="3 4">
    <name type="scientific">Chaetoceros tenuissimus</name>
    <dbReference type="NCBI Taxonomy" id="426638"/>
    <lineage>
        <taxon>Eukaryota</taxon>
        <taxon>Sar</taxon>
        <taxon>Stramenopiles</taxon>
        <taxon>Ochrophyta</taxon>
        <taxon>Bacillariophyta</taxon>
        <taxon>Coscinodiscophyceae</taxon>
        <taxon>Chaetocerotophycidae</taxon>
        <taxon>Chaetocerotales</taxon>
        <taxon>Chaetocerotaceae</taxon>
        <taxon>Chaetoceros</taxon>
    </lineage>
</organism>